<keyword evidence="1" id="KW-1133">Transmembrane helix</keyword>
<keyword evidence="1" id="KW-0812">Transmembrane</keyword>
<organism evidence="2">
    <name type="scientific">Arundo donax</name>
    <name type="common">Giant reed</name>
    <name type="synonym">Donax arundinaceus</name>
    <dbReference type="NCBI Taxonomy" id="35708"/>
    <lineage>
        <taxon>Eukaryota</taxon>
        <taxon>Viridiplantae</taxon>
        <taxon>Streptophyta</taxon>
        <taxon>Embryophyta</taxon>
        <taxon>Tracheophyta</taxon>
        <taxon>Spermatophyta</taxon>
        <taxon>Magnoliopsida</taxon>
        <taxon>Liliopsida</taxon>
        <taxon>Poales</taxon>
        <taxon>Poaceae</taxon>
        <taxon>PACMAD clade</taxon>
        <taxon>Arundinoideae</taxon>
        <taxon>Arundineae</taxon>
        <taxon>Arundo</taxon>
    </lineage>
</organism>
<sequence>MVTPPPFSPEPIRMVEKHVASMFSAIFLNVQPPWCSLRLPIRIIFHLHGVLTLFLIKAKPASFVWLPAAIFLCMFCFANPHCTC</sequence>
<keyword evidence="1" id="KW-0472">Membrane</keyword>
<evidence type="ECO:0000256" key="1">
    <source>
        <dbReference type="SAM" id="Phobius"/>
    </source>
</evidence>
<reference evidence="2" key="1">
    <citation type="submission" date="2014-09" db="EMBL/GenBank/DDBJ databases">
        <authorList>
            <person name="Magalhaes I.L.F."/>
            <person name="Oliveira U."/>
            <person name="Santos F.R."/>
            <person name="Vidigal T.H.D.A."/>
            <person name="Brescovit A.D."/>
            <person name="Santos A.J."/>
        </authorList>
    </citation>
    <scope>NUCLEOTIDE SEQUENCE</scope>
    <source>
        <tissue evidence="2">Shoot tissue taken approximately 20 cm above the soil surface</tissue>
    </source>
</reference>
<accession>A0A0A8YXD9</accession>
<dbReference type="AlphaFoldDB" id="A0A0A8YXD9"/>
<dbReference type="EMBL" id="GBRH01268775">
    <property type="protein sequence ID" value="JAD29120.1"/>
    <property type="molecule type" value="Transcribed_RNA"/>
</dbReference>
<feature type="transmembrane region" description="Helical" evidence="1">
    <location>
        <begin position="63"/>
        <end position="80"/>
    </location>
</feature>
<name>A0A0A8YXD9_ARUDO</name>
<evidence type="ECO:0000313" key="2">
    <source>
        <dbReference type="EMBL" id="JAD29120.1"/>
    </source>
</evidence>
<protein>
    <submittedName>
        <fullName evidence="2">Uncharacterized protein</fullName>
    </submittedName>
</protein>
<proteinExistence type="predicted"/>
<reference evidence="2" key="2">
    <citation type="journal article" date="2015" name="Data Brief">
        <title>Shoot transcriptome of the giant reed, Arundo donax.</title>
        <authorList>
            <person name="Barrero R.A."/>
            <person name="Guerrero F.D."/>
            <person name="Moolhuijzen P."/>
            <person name="Goolsby J.A."/>
            <person name="Tidwell J."/>
            <person name="Bellgard S.E."/>
            <person name="Bellgard M.I."/>
        </authorList>
    </citation>
    <scope>NUCLEOTIDE SEQUENCE</scope>
    <source>
        <tissue evidence="2">Shoot tissue taken approximately 20 cm above the soil surface</tissue>
    </source>
</reference>